<name>A0ABS4RU56_PAEXY</name>
<evidence type="ECO:0000313" key="2">
    <source>
        <dbReference type="Proteomes" id="UP000810207"/>
    </source>
</evidence>
<gene>
    <name evidence="1" type="ORF">J2Z28_002890</name>
</gene>
<dbReference type="Proteomes" id="UP000810207">
    <property type="component" value="Unassembled WGS sequence"/>
</dbReference>
<reference evidence="1 2" key="1">
    <citation type="submission" date="2021-03" db="EMBL/GenBank/DDBJ databases">
        <title>Genomic Encyclopedia of Type Strains, Phase IV (KMG-IV): sequencing the most valuable type-strain genomes for metagenomic binning, comparative biology and taxonomic classification.</title>
        <authorList>
            <person name="Goeker M."/>
        </authorList>
    </citation>
    <scope>NUCLEOTIDE SEQUENCE [LARGE SCALE GENOMIC DNA]</scope>
    <source>
        <strain evidence="1 2">DSM 21292</strain>
    </source>
</reference>
<protein>
    <submittedName>
        <fullName evidence="1">Uncharacterized protein</fullName>
    </submittedName>
</protein>
<keyword evidence="2" id="KW-1185">Reference proteome</keyword>
<sequence>MKIIKVEQLAKSSEGDGIDFEEAVAFAFVSKY</sequence>
<evidence type="ECO:0000313" key="1">
    <source>
        <dbReference type="EMBL" id="MBP2246259.1"/>
    </source>
</evidence>
<dbReference type="EMBL" id="JAGIKV010000009">
    <property type="protein sequence ID" value="MBP2246259.1"/>
    <property type="molecule type" value="Genomic_DNA"/>
</dbReference>
<comment type="caution">
    <text evidence="1">The sequence shown here is derived from an EMBL/GenBank/DDBJ whole genome shotgun (WGS) entry which is preliminary data.</text>
</comment>
<organism evidence="1 2">
    <name type="scientific">Paenibacillus xylanexedens</name>
    <dbReference type="NCBI Taxonomy" id="528191"/>
    <lineage>
        <taxon>Bacteria</taxon>
        <taxon>Bacillati</taxon>
        <taxon>Bacillota</taxon>
        <taxon>Bacilli</taxon>
        <taxon>Bacillales</taxon>
        <taxon>Paenibacillaceae</taxon>
        <taxon>Paenibacillus</taxon>
    </lineage>
</organism>
<proteinExistence type="predicted"/>
<accession>A0ABS4RU56</accession>